<accession>A0A7I4YGH9</accession>
<evidence type="ECO:0000313" key="3">
    <source>
        <dbReference type="WBParaSite" id="HCON_00099410-00001"/>
    </source>
</evidence>
<sequence length="96" mass="11050">SSTWATVHIEKACIAWLIRATKMLRHIVLLAFLLLAWSVISEAAPQYGYRPRPPYGGIGRPRPRVVHHHHHVRPPVHRPLRPSGFGYGRRTYGRPF</sequence>
<reference evidence="3" key="1">
    <citation type="submission" date="2020-12" db="UniProtKB">
        <authorList>
            <consortium name="WormBaseParasite"/>
        </authorList>
    </citation>
    <scope>IDENTIFICATION</scope>
    <source>
        <strain evidence="3">MHco3</strain>
    </source>
</reference>
<organism evidence="2 3">
    <name type="scientific">Haemonchus contortus</name>
    <name type="common">Barber pole worm</name>
    <dbReference type="NCBI Taxonomy" id="6289"/>
    <lineage>
        <taxon>Eukaryota</taxon>
        <taxon>Metazoa</taxon>
        <taxon>Ecdysozoa</taxon>
        <taxon>Nematoda</taxon>
        <taxon>Chromadorea</taxon>
        <taxon>Rhabditida</taxon>
        <taxon>Rhabditina</taxon>
        <taxon>Rhabditomorpha</taxon>
        <taxon>Strongyloidea</taxon>
        <taxon>Trichostrongylidae</taxon>
        <taxon>Haemonchus</taxon>
    </lineage>
</organism>
<evidence type="ECO:0000313" key="2">
    <source>
        <dbReference type="Proteomes" id="UP000025227"/>
    </source>
</evidence>
<dbReference type="WBParaSite" id="HCON_00099410-00001">
    <property type="protein sequence ID" value="HCON_00099410-00001"/>
    <property type="gene ID" value="HCON_00099410"/>
</dbReference>
<keyword evidence="2" id="KW-1185">Reference proteome</keyword>
<feature type="compositionally biased region" description="Basic residues" evidence="1">
    <location>
        <begin position="61"/>
        <end position="80"/>
    </location>
</feature>
<dbReference type="Proteomes" id="UP000025227">
    <property type="component" value="Unplaced"/>
</dbReference>
<dbReference type="AlphaFoldDB" id="A0A7I4YGH9"/>
<feature type="region of interest" description="Disordered" evidence="1">
    <location>
        <begin position="60"/>
        <end position="96"/>
    </location>
</feature>
<name>A0A7I4YGH9_HAECO</name>
<evidence type="ECO:0000256" key="1">
    <source>
        <dbReference type="SAM" id="MobiDB-lite"/>
    </source>
</evidence>
<proteinExistence type="predicted"/>
<protein>
    <submittedName>
        <fullName evidence="3">Secreted protein</fullName>
    </submittedName>
</protein>